<dbReference type="RefSeq" id="WP_139081472.1">
    <property type="nucleotide sequence ID" value="NZ_VDFV01000010.1"/>
</dbReference>
<dbReference type="InterPro" id="IPR001343">
    <property type="entry name" value="Hemolysn_Ca-bd"/>
</dbReference>
<dbReference type="Gene3D" id="2.150.10.10">
    <property type="entry name" value="Serralysin-like metalloprotease, C-terminal"/>
    <property type="match status" value="1"/>
</dbReference>
<reference evidence="1 2" key="1">
    <citation type="submission" date="2019-06" db="EMBL/GenBank/DDBJ databases">
        <authorList>
            <person name="Jiang L."/>
        </authorList>
    </citation>
    <scope>NUCLEOTIDE SEQUENCE [LARGE SCALE GENOMIC DNA]</scope>
    <source>
        <strain evidence="1 2">YIM 48858</strain>
    </source>
</reference>
<dbReference type="PRINTS" id="PR00313">
    <property type="entry name" value="CABNDNGRPT"/>
</dbReference>
<dbReference type="PROSITE" id="PS00330">
    <property type="entry name" value="HEMOLYSIN_CALCIUM"/>
    <property type="match status" value="2"/>
</dbReference>
<dbReference type="SUPFAM" id="SSF51120">
    <property type="entry name" value="beta-Roll"/>
    <property type="match status" value="1"/>
</dbReference>
<protein>
    <submittedName>
        <fullName evidence="1">Calcium-binding protein</fullName>
    </submittedName>
</protein>
<keyword evidence="2" id="KW-1185">Reference proteome</keyword>
<dbReference type="InterPro" id="IPR018511">
    <property type="entry name" value="Hemolysin-typ_Ca-bd_CS"/>
</dbReference>
<comment type="caution">
    <text evidence="1">The sequence shown here is derived from an EMBL/GenBank/DDBJ whole genome shotgun (WGS) entry which is preliminary data.</text>
</comment>
<dbReference type="AlphaFoldDB" id="A0A5C4ND68"/>
<feature type="non-terminal residue" evidence="1">
    <location>
        <position position="1"/>
    </location>
</feature>
<dbReference type="GO" id="GO:0005509">
    <property type="term" value="F:calcium ion binding"/>
    <property type="evidence" value="ECO:0007669"/>
    <property type="project" value="InterPro"/>
</dbReference>
<gene>
    <name evidence="1" type="ORF">FHG71_09945</name>
</gene>
<sequence>AEYLASADHRLDGGTGNDVLTSTIRLGAGYPQDSMQATATNHLSGGVGQDILTAFTDANHYGYNEEDGYVVGLARNSLDGGAGDDRLVSTIAAVSGGASELRGGEGCDTLTAIGGSGNLLDGGSGHDVLVGSEGQDRLMGGAGHDSLTGGHEADVFVFGAKGGRDIVIDFKNGLDLLEIGSGADDPSDLTIRAKGEDTLIRFADASILLKDTGTALIDAADFVFV</sequence>
<dbReference type="OrthoDB" id="7877430at2"/>
<dbReference type="Proteomes" id="UP000305709">
    <property type="component" value="Unassembled WGS sequence"/>
</dbReference>
<dbReference type="InterPro" id="IPR011049">
    <property type="entry name" value="Serralysin-like_metalloprot_C"/>
</dbReference>
<name>A0A5C4ND68_9RHOB</name>
<organism evidence="1 2">
    <name type="scientific">Rubellimicrobium roseum</name>
    <dbReference type="NCBI Taxonomy" id="687525"/>
    <lineage>
        <taxon>Bacteria</taxon>
        <taxon>Pseudomonadati</taxon>
        <taxon>Pseudomonadota</taxon>
        <taxon>Alphaproteobacteria</taxon>
        <taxon>Rhodobacterales</taxon>
        <taxon>Roseobacteraceae</taxon>
        <taxon>Rubellimicrobium</taxon>
    </lineage>
</organism>
<evidence type="ECO:0000313" key="2">
    <source>
        <dbReference type="Proteomes" id="UP000305709"/>
    </source>
</evidence>
<dbReference type="Pfam" id="PF00353">
    <property type="entry name" value="HemolysinCabind"/>
    <property type="match status" value="3"/>
</dbReference>
<dbReference type="EMBL" id="VDFV01000010">
    <property type="protein sequence ID" value="TNC72042.1"/>
    <property type="molecule type" value="Genomic_DNA"/>
</dbReference>
<accession>A0A5C4ND68</accession>
<evidence type="ECO:0000313" key="1">
    <source>
        <dbReference type="EMBL" id="TNC72042.1"/>
    </source>
</evidence>
<proteinExistence type="predicted"/>